<accession>A0A8T2TAC9</accession>
<protein>
    <recommendedName>
        <fullName evidence="5">Pentatricopeptide repeat-containing protein</fullName>
    </recommendedName>
</protein>
<dbReference type="PROSITE" id="PS51375">
    <property type="entry name" value="PPR"/>
    <property type="match status" value="10"/>
</dbReference>
<gene>
    <name evidence="3" type="ORF">KP509_14G013000</name>
</gene>
<dbReference type="FunFam" id="1.25.40.10:FF:000242">
    <property type="entry name" value="Pentatricopeptide repeat-containing protein"/>
    <property type="match status" value="1"/>
</dbReference>
<name>A0A8T2TAC9_CERRI</name>
<proteinExistence type="predicted"/>
<evidence type="ECO:0000256" key="1">
    <source>
        <dbReference type="ARBA" id="ARBA00022737"/>
    </source>
</evidence>
<dbReference type="GO" id="GO:0003723">
    <property type="term" value="F:RNA binding"/>
    <property type="evidence" value="ECO:0007669"/>
    <property type="project" value="InterPro"/>
</dbReference>
<feature type="repeat" description="PPR" evidence="2">
    <location>
        <begin position="644"/>
        <end position="678"/>
    </location>
</feature>
<evidence type="ECO:0000313" key="4">
    <source>
        <dbReference type="Proteomes" id="UP000825935"/>
    </source>
</evidence>
<dbReference type="InterPro" id="IPR002885">
    <property type="entry name" value="PPR_rpt"/>
</dbReference>
<dbReference type="SUPFAM" id="SSF48452">
    <property type="entry name" value="TPR-like"/>
    <property type="match status" value="1"/>
</dbReference>
<dbReference type="Gene3D" id="1.25.40.10">
    <property type="entry name" value="Tetratricopeptide repeat domain"/>
    <property type="match status" value="6"/>
</dbReference>
<dbReference type="Pfam" id="PF01535">
    <property type="entry name" value="PPR"/>
    <property type="match status" value="3"/>
</dbReference>
<dbReference type="EMBL" id="CM035419">
    <property type="protein sequence ID" value="KAH7414824.1"/>
    <property type="molecule type" value="Genomic_DNA"/>
</dbReference>
<dbReference type="GO" id="GO:0009451">
    <property type="term" value="P:RNA modification"/>
    <property type="evidence" value="ECO:0007669"/>
    <property type="project" value="InterPro"/>
</dbReference>
<feature type="repeat" description="PPR" evidence="2">
    <location>
        <begin position="338"/>
        <end position="372"/>
    </location>
</feature>
<feature type="repeat" description="PPR" evidence="2">
    <location>
        <begin position="440"/>
        <end position="474"/>
    </location>
</feature>
<keyword evidence="1" id="KW-0677">Repeat</keyword>
<dbReference type="NCBIfam" id="TIGR00756">
    <property type="entry name" value="PPR"/>
    <property type="match status" value="8"/>
</dbReference>
<dbReference type="PANTHER" id="PTHR47926">
    <property type="entry name" value="PENTATRICOPEPTIDE REPEAT-CONTAINING PROTEIN"/>
    <property type="match status" value="1"/>
</dbReference>
<comment type="caution">
    <text evidence="3">The sequence shown here is derived from an EMBL/GenBank/DDBJ whole genome shotgun (WGS) entry which is preliminary data.</text>
</comment>
<feature type="repeat" description="PPR" evidence="2">
    <location>
        <begin position="373"/>
        <end position="407"/>
    </location>
</feature>
<evidence type="ECO:0008006" key="5">
    <source>
        <dbReference type="Google" id="ProtNLM"/>
    </source>
</evidence>
<dbReference type="AlphaFoldDB" id="A0A8T2TAC9"/>
<feature type="repeat" description="PPR" evidence="2">
    <location>
        <begin position="236"/>
        <end position="270"/>
    </location>
</feature>
<feature type="repeat" description="PPR" evidence="2">
    <location>
        <begin position="542"/>
        <end position="576"/>
    </location>
</feature>
<keyword evidence="4" id="KW-1185">Reference proteome</keyword>
<feature type="repeat" description="PPR" evidence="2">
    <location>
        <begin position="134"/>
        <end position="168"/>
    </location>
</feature>
<organism evidence="3 4">
    <name type="scientific">Ceratopteris richardii</name>
    <name type="common">Triangle waterfern</name>
    <dbReference type="NCBI Taxonomy" id="49495"/>
    <lineage>
        <taxon>Eukaryota</taxon>
        <taxon>Viridiplantae</taxon>
        <taxon>Streptophyta</taxon>
        <taxon>Embryophyta</taxon>
        <taxon>Tracheophyta</taxon>
        <taxon>Polypodiopsida</taxon>
        <taxon>Polypodiidae</taxon>
        <taxon>Polypodiales</taxon>
        <taxon>Pteridineae</taxon>
        <taxon>Pteridaceae</taxon>
        <taxon>Parkerioideae</taxon>
        <taxon>Ceratopteris</taxon>
    </lineage>
</organism>
<dbReference type="FunFam" id="1.25.40.10:FF:000031">
    <property type="entry name" value="Pentatricopeptide repeat-containing protein mitochondrial"/>
    <property type="match status" value="2"/>
</dbReference>
<feature type="repeat" description="PPR" evidence="2">
    <location>
        <begin position="781"/>
        <end position="815"/>
    </location>
</feature>
<evidence type="ECO:0000313" key="3">
    <source>
        <dbReference type="EMBL" id="KAH7414824.1"/>
    </source>
</evidence>
<dbReference type="Proteomes" id="UP000825935">
    <property type="component" value="Chromosome 14"/>
</dbReference>
<dbReference type="InterPro" id="IPR046960">
    <property type="entry name" value="PPR_At4g14850-like_plant"/>
</dbReference>
<feature type="repeat" description="PPR" evidence="2">
    <location>
        <begin position="746"/>
        <end position="780"/>
    </location>
</feature>
<dbReference type="InterPro" id="IPR011990">
    <property type="entry name" value="TPR-like_helical_dom_sf"/>
</dbReference>
<dbReference type="FunFam" id="1.25.40.10:FF:000344">
    <property type="entry name" value="Pentatricopeptide repeat-containing protein"/>
    <property type="match status" value="1"/>
</dbReference>
<dbReference type="OrthoDB" id="185373at2759"/>
<reference evidence="3" key="1">
    <citation type="submission" date="2021-08" db="EMBL/GenBank/DDBJ databases">
        <title>WGS assembly of Ceratopteris richardii.</title>
        <authorList>
            <person name="Marchant D.B."/>
            <person name="Chen G."/>
            <person name="Jenkins J."/>
            <person name="Shu S."/>
            <person name="Leebens-Mack J."/>
            <person name="Grimwood J."/>
            <person name="Schmutz J."/>
            <person name="Soltis P."/>
            <person name="Soltis D."/>
            <person name="Chen Z.-H."/>
        </authorList>
    </citation>
    <scope>NUCLEOTIDE SEQUENCE</scope>
    <source>
        <strain evidence="3">Whitten #5841</strain>
        <tissue evidence="3">Leaf</tissue>
    </source>
</reference>
<feature type="repeat" description="PPR" evidence="2">
    <location>
        <begin position="475"/>
        <end position="509"/>
    </location>
</feature>
<dbReference type="Pfam" id="PF13041">
    <property type="entry name" value="PPR_2"/>
    <property type="match status" value="6"/>
</dbReference>
<sequence>MRRIPATCSPQKSADPLSCFLNSFLSQHIPSKGSLWIFGLCCSSWIAKELTGKQFLIAQGRIQESQNQGERTAFLSALRNCAKMKDLSLGGKLYDDIIQRGLLHKCSDALISMYARCGEVEKAEEIFENCPSRNAFTWTSLIAAYVEKGQPEDALICFKRMQREGLSPIPVTFTYILNACCSMGSVEEGGKIHNLIAQQGLLQLNPILGNAVVNMYAKCGALSKAQQVLEELSARNVNAWCALMSGYVNAGKGSEALSCYERMQHDGLSPDLVTFICLLKACGITKSIDKGEWIHHEVSQHGMLENNIELGTALVDMYAKCGALEKAQGVLKDLPQRNAITWSALIAGYAQQGDGAKAISCFEEMRQEGFYPDSVTFTCILNACGSIGAADKGEYIHDEILKRGLLENNIVLGNALVDMYAKCGAFKKAQQVLLKLVDRDVISWNALISGYSQHGKAEQALMCLMQMHDEGIFPNAITYTCILKACSSARAVEKGELMHEEIMRRGLLEKETVLGSALVEMYARCGVLAKARELLGKLSVQDLGSWLAVIAGYVRKCEFEEAFRCFEQMQCEGILPDQAILLYILNICGTIKAADKGVRIHKEVAKWGLLEDSILVGNALVDMYSKCDMTENARKVLEELLSRNVVTWNSLITGYAQCGDVEQAMKCLKEMQCDGIVPNSVTFTSILKACGAVGALNEGKEIHYEIARRDLLGSDVILGTSLVDMYAKCGALSNAQQVLQELPGRSIISWNAFIAGCIQKGDSELAFTAFKQLHEEGLSPNAATFSCMLSACNRSGQIKDAQSYFSDMRSKNGVSPDLEHYACMLDLLGRSGNVDKVMQVIQTLPTFHNGLWSVLLGACQKWGNMNVGKWAFQHAIQAEKHTAESNAIMSSTCATQSFFNE</sequence>
<evidence type="ECO:0000256" key="2">
    <source>
        <dbReference type="PROSITE-ProRule" id="PRU00708"/>
    </source>
</evidence>